<name>A0A7W6M8T0_9RHOB</name>
<dbReference type="Proteomes" id="UP000565745">
    <property type="component" value="Unassembled WGS sequence"/>
</dbReference>
<dbReference type="RefSeq" id="WP_025056689.1">
    <property type="nucleotide sequence ID" value="NZ_JACIFU010000002.1"/>
</dbReference>
<comment type="caution">
    <text evidence="1">The sequence shown here is derived from an EMBL/GenBank/DDBJ whole genome shotgun (WGS) entry which is preliminary data.</text>
</comment>
<evidence type="ECO:0000313" key="2">
    <source>
        <dbReference type="Proteomes" id="UP000565745"/>
    </source>
</evidence>
<dbReference type="AlphaFoldDB" id="A0A7W6M8T0"/>
<gene>
    <name evidence="1" type="ORF">GGR93_002282</name>
</gene>
<reference evidence="1 2" key="1">
    <citation type="submission" date="2020-08" db="EMBL/GenBank/DDBJ databases">
        <title>Genomic Encyclopedia of Type Strains, Phase IV (KMG-IV): sequencing the most valuable type-strain genomes for metagenomic binning, comparative biology and taxonomic classification.</title>
        <authorList>
            <person name="Goeker M."/>
        </authorList>
    </citation>
    <scope>NUCLEOTIDE SEQUENCE [LARGE SCALE GENOMIC DNA]</scope>
    <source>
        <strain evidence="1 2">DSM 101015</strain>
    </source>
</reference>
<sequence>MHAQAQDYAPKIAKTLQRTIVGGGPLAFEAIEVYPEQSRVDIVYAGDKDAFSKFANAQHARPWDVMRFANFELRKALCKNFQRTAMKANDVVFVVGFKLGEQPNHNTVFSDDACMLYI</sequence>
<keyword evidence="2" id="KW-1185">Reference proteome</keyword>
<protein>
    <submittedName>
        <fullName evidence="1">Uncharacterized protein</fullName>
    </submittedName>
</protein>
<organism evidence="1 2">
    <name type="scientific">Sulfitobacter noctilucicola</name>
    <dbReference type="NCBI Taxonomy" id="1342301"/>
    <lineage>
        <taxon>Bacteria</taxon>
        <taxon>Pseudomonadati</taxon>
        <taxon>Pseudomonadota</taxon>
        <taxon>Alphaproteobacteria</taxon>
        <taxon>Rhodobacterales</taxon>
        <taxon>Roseobacteraceae</taxon>
        <taxon>Sulfitobacter</taxon>
    </lineage>
</organism>
<accession>A0A7W6M8T0</accession>
<dbReference type="OrthoDB" id="7056009at2"/>
<dbReference type="EMBL" id="JACIFU010000002">
    <property type="protein sequence ID" value="MBB4174509.1"/>
    <property type="molecule type" value="Genomic_DNA"/>
</dbReference>
<evidence type="ECO:0000313" key="1">
    <source>
        <dbReference type="EMBL" id="MBB4174509.1"/>
    </source>
</evidence>
<proteinExistence type="predicted"/>